<keyword evidence="2" id="KW-1185">Reference proteome</keyword>
<dbReference type="PROSITE" id="PS50297">
    <property type="entry name" value="ANK_REP_REGION"/>
    <property type="match status" value="1"/>
</dbReference>
<accession>A0ABP0K6B5</accession>
<dbReference type="Proteomes" id="UP001642484">
    <property type="component" value="Unassembled WGS sequence"/>
</dbReference>
<evidence type="ECO:0000313" key="2">
    <source>
        <dbReference type="Proteomes" id="UP001642484"/>
    </source>
</evidence>
<dbReference type="InterPro" id="IPR036770">
    <property type="entry name" value="Ankyrin_rpt-contain_sf"/>
</dbReference>
<sequence>MAAMDATHDLLPYGLLPGSISTPKAVTAEGVEPLEPRPKGVRRRMARLKRRRNLEVFLREHGFKDVLEPQQVRGCLFRPEVFYPIHEAARQGEADLVRQMLRLGADPQQKSSKGRTPKELALSANQEDSHAMVLMLLDGVQVLHLRDAIEIMNQARELT</sequence>
<reference evidence="1 2" key="1">
    <citation type="submission" date="2024-02" db="EMBL/GenBank/DDBJ databases">
        <authorList>
            <person name="Chen Y."/>
            <person name="Shah S."/>
            <person name="Dougan E. K."/>
            <person name="Thang M."/>
            <person name="Chan C."/>
        </authorList>
    </citation>
    <scope>NUCLEOTIDE SEQUENCE [LARGE SCALE GENOMIC DNA]</scope>
</reference>
<dbReference type="Gene3D" id="1.25.40.20">
    <property type="entry name" value="Ankyrin repeat-containing domain"/>
    <property type="match status" value="1"/>
</dbReference>
<comment type="caution">
    <text evidence="1">The sequence shown here is derived from an EMBL/GenBank/DDBJ whole genome shotgun (WGS) entry which is preliminary data.</text>
</comment>
<protein>
    <submittedName>
        <fullName evidence="1">Uncharacterized protein</fullName>
    </submittedName>
</protein>
<name>A0ABP0K6B5_9DINO</name>
<organism evidence="1 2">
    <name type="scientific">Durusdinium trenchii</name>
    <dbReference type="NCBI Taxonomy" id="1381693"/>
    <lineage>
        <taxon>Eukaryota</taxon>
        <taxon>Sar</taxon>
        <taxon>Alveolata</taxon>
        <taxon>Dinophyceae</taxon>
        <taxon>Suessiales</taxon>
        <taxon>Symbiodiniaceae</taxon>
        <taxon>Durusdinium</taxon>
    </lineage>
</organism>
<dbReference type="PROSITE" id="PS50088">
    <property type="entry name" value="ANK_REPEAT"/>
    <property type="match status" value="1"/>
</dbReference>
<evidence type="ECO:0000313" key="1">
    <source>
        <dbReference type="EMBL" id="CAK9021950.1"/>
    </source>
</evidence>
<dbReference type="InterPro" id="IPR002110">
    <property type="entry name" value="Ankyrin_rpt"/>
</dbReference>
<dbReference type="EMBL" id="CAXAMN010007557">
    <property type="protein sequence ID" value="CAK9021950.1"/>
    <property type="molecule type" value="Genomic_DNA"/>
</dbReference>
<dbReference type="Pfam" id="PF00023">
    <property type="entry name" value="Ank"/>
    <property type="match status" value="1"/>
</dbReference>
<gene>
    <name evidence="1" type="ORF">CCMP2556_LOCUS14636</name>
</gene>
<proteinExistence type="predicted"/>
<dbReference type="SUPFAM" id="SSF48403">
    <property type="entry name" value="Ankyrin repeat"/>
    <property type="match status" value="1"/>
</dbReference>